<protein>
    <submittedName>
        <fullName evidence="2">Uncharacterized protein</fullName>
    </submittedName>
</protein>
<name>A0A255H426_9ACTN</name>
<accession>A0A255H426</accession>
<evidence type="ECO:0000313" key="3">
    <source>
        <dbReference type="Proteomes" id="UP000216311"/>
    </source>
</evidence>
<keyword evidence="3" id="KW-1185">Reference proteome</keyword>
<organism evidence="2 3">
    <name type="scientific">Enemella dayhoffiae</name>
    <dbReference type="NCBI Taxonomy" id="2016507"/>
    <lineage>
        <taxon>Bacteria</taxon>
        <taxon>Bacillati</taxon>
        <taxon>Actinomycetota</taxon>
        <taxon>Actinomycetes</taxon>
        <taxon>Propionibacteriales</taxon>
        <taxon>Propionibacteriaceae</taxon>
        <taxon>Enemella</taxon>
    </lineage>
</organism>
<comment type="caution">
    <text evidence="2">The sequence shown here is derived from an EMBL/GenBank/DDBJ whole genome shotgun (WGS) entry which is preliminary data.</text>
</comment>
<reference evidence="2 3" key="1">
    <citation type="submission" date="2017-07" db="EMBL/GenBank/DDBJ databases">
        <title>Draft whole genome sequences of clinical Proprionibacteriaceae strains.</title>
        <authorList>
            <person name="Bernier A.-M."/>
            <person name="Bernard K."/>
            <person name="Domingo M.-C."/>
        </authorList>
    </citation>
    <scope>NUCLEOTIDE SEQUENCE [LARGE SCALE GENOMIC DNA]</scope>
    <source>
        <strain evidence="2 3">NML 130396</strain>
    </source>
</reference>
<gene>
    <name evidence="2" type="ORF">CGZ93_08210</name>
</gene>
<dbReference type="EMBL" id="NMVQ01000012">
    <property type="protein sequence ID" value="OYO21916.1"/>
    <property type="molecule type" value="Genomic_DNA"/>
</dbReference>
<dbReference type="Proteomes" id="UP000216311">
    <property type="component" value="Unassembled WGS sequence"/>
</dbReference>
<evidence type="ECO:0000313" key="2">
    <source>
        <dbReference type="EMBL" id="OYO21916.1"/>
    </source>
</evidence>
<dbReference type="AlphaFoldDB" id="A0A255H426"/>
<proteinExistence type="predicted"/>
<feature type="compositionally biased region" description="Pro residues" evidence="1">
    <location>
        <begin position="1"/>
        <end position="34"/>
    </location>
</feature>
<evidence type="ECO:0000256" key="1">
    <source>
        <dbReference type="SAM" id="MobiDB-lite"/>
    </source>
</evidence>
<feature type="region of interest" description="Disordered" evidence="1">
    <location>
        <begin position="1"/>
        <end position="54"/>
    </location>
</feature>
<sequence length="108" mass="11465">MRPTLLPTPVPTLVPTPVPTLAPTPTPTPVPTPVPRTGRWPIGRANPLPGRTRRPESWPIAACCCRSSRCCWGCWSPPVAWPWCCSAGWSGSGGCPRWWSGPGSPAGA</sequence>